<evidence type="ECO:0000259" key="1">
    <source>
        <dbReference type="Pfam" id="PF03330"/>
    </source>
</evidence>
<feature type="domain" description="RlpA-like protein double-psi beta-barrel" evidence="1">
    <location>
        <begin position="194"/>
        <end position="272"/>
    </location>
</feature>
<sequence>MSGVDTGEVVSIPAPQPAAVAQAPGLAGVVQLGADAVTMDDVARVALNAGFVGEDLVRAVAVAYAESRNDPNAVGNNTDGSRDYGLWQINSVHSPPVPDIFDPAVNANYAYSIFAQRDYTWFPWYAFYNPYTGERRSDQFMPQARAAVQRLLGSGAVATPSVPGVAAAQVEEPTPTALALDGESCLASWMGEDLAGAPTASGDPFDPDAFTAAMYTVPLGSVWAVTNTTTGASVEVVVNDRGPDRSTGRCIDLSAAAFSTIAGPDQGTVEVTVAPA</sequence>
<name>A0A346Y725_9ACTN</name>
<accession>A0A346Y725</accession>
<keyword evidence="3" id="KW-0449">Lipoprotein</keyword>
<dbReference type="Gene3D" id="2.40.40.10">
    <property type="entry name" value="RlpA-like domain"/>
    <property type="match status" value="1"/>
</dbReference>
<dbReference type="Proteomes" id="UP000264006">
    <property type="component" value="Plasmid pEDY32-46I"/>
</dbReference>
<reference evidence="3 4" key="1">
    <citation type="submission" date="2018-09" db="EMBL/GenBank/DDBJ databases">
        <title>Complete genome sequence of Euzebya sp. DY32-46 isolated from seawater of Pacific Ocean.</title>
        <authorList>
            <person name="Xu L."/>
            <person name="Wu Y.-H."/>
            <person name="Xu X.-W."/>
        </authorList>
    </citation>
    <scope>NUCLEOTIDE SEQUENCE [LARGE SCALE GENOMIC DNA]</scope>
    <source>
        <strain evidence="3 4">DY32-46</strain>
        <plasmid evidence="4">pedy32-46i</plasmid>
    </source>
</reference>
<dbReference type="Gene3D" id="1.10.530.10">
    <property type="match status" value="1"/>
</dbReference>
<dbReference type="PANTHER" id="PTHR34183">
    <property type="entry name" value="ENDOLYTIC PEPTIDOGLYCAN TRANSGLYCOSYLASE RLPA"/>
    <property type="match status" value="1"/>
</dbReference>
<dbReference type="CDD" id="cd22268">
    <property type="entry name" value="DPBB_RlpA-like"/>
    <property type="match status" value="1"/>
</dbReference>
<evidence type="ECO:0000313" key="4">
    <source>
        <dbReference type="Proteomes" id="UP000264006"/>
    </source>
</evidence>
<dbReference type="Pfam" id="PF18896">
    <property type="entry name" value="SLT_3"/>
    <property type="match status" value="1"/>
</dbReference>
<keyword evidence="3" id="KW-0614">Plasmid</keyword>
<dbReference type="InterPro" id="IPR036908">
    <property type="entry name" value="RlpA-like_sf"/>
</dbReference>
<dbReference type="AlphaFoldDB" id="A0A346Y725"/>
<dbReference type="InterPro" id="IPR043992">
    <property type="entry name" value="SLT_3"/>
</dbReference>
<dbReference type="InterPro" id="IPR009009">
    <property type="entry name" value="RlpA-like_DPBB"/>
</dbReference>
<organism evidence="3 4">
    <name type="scientific">Euzebya pacifica</name>
    <dbReference type="NCBI Taxonomy" id="1608957"/>
    <lineage>
        <taxon>Bacteria</taxon>
        <taxon>Bacillati</taxon>
        <taxon>Actinomycetota</taxon>
        <taxon>Nitriliruptoria</taxon>
        <taxon>Euzebyales</taxon>
    </lineage>
</organism>
<dbReference type="SUPFAM" id="SSF53955">
    <property type="entry name" value="Lysozyme-like"/>
    <property type="match status" value="1"/>
</dbReference>
<proteinExistence type="predicted"/>
<gene>
    <name evidence="3" type="ORF">DVS28_b0532</name>
</gene>
<dbReference type="PANTHER" id="PTHR34183:SF8">
    <property type="entry name" value="ENDOLYTIC PEPTIDOGLYCAN TRANSGLYCOSYLASE RLPA-RELATED"/>
    <property type="match status" value="1"/>
</dbReference>
<dbReference type="RefSeq" id="WP_216826631.1">
    <property type="nucleotide sequence ID" value="NZ_CP031166.1"/>
</dbReference>
<dbReference type="Pfam" id="PF03330">
    <property type="entry name" value="DPBB_1"/>
    <property type="match status" value="1"/>
</dbReference>
<evidence type="ECO:0000313" key="3">
    <source>
        <dbReference type="EMBL" id="AXV10272.1"/>
    </source>
</evidence>
<evidence type="ECO:0000259" key="2">
    <source>
        <dbReference type="Pfam" id="PF18896"/>
    </source>
</evidence>
<geneLocation type="plasmid" evidence="4">
    <name>pedy32-46i</name>
</geneLocation>
<dbReference type="KEGG" id="euz:DVS28_b0532"/>
<protein>
    <submittedName>
        <fullName evidence="3">Rare lipoprotein A</fullName>
    </submittedName>
</protein>
<feature type="domain" description="Transglycosylase SLT" evidence="2">
    <location>
        <begin position="44"/>
        <end position="124"/>
    </location>
</feature>
<dbReference type="EMBL" id="CP031166">
    <property type="protein sequence ID" value="AXV10272.1"/>
    <property type="molecule type" value="Genomic_DNA"/>
</dbReference>
<dbReference type="InterPro" id="IPR023346">
    <property type="entry name" value="Lysozyme-like_dom_sf"/>
</dbReference>
<dbReference type="SUPFAM" id="SSF50685">
    <property type="entry name" value="Barwin-like endoglucanases"/>
    <property type="match status" value="1"/>
</dbReference>
<keyword evidence="4" id="KW-1185">Reference proteome</keyword>